<accession>A0A9P6KCU6</accession>
<gene>
    <name evidence="2" type="ORF">BGW38_002512</name>
</gene>
<protein>
    <submittedName>
        <fullName evidence="2">Uncharacterized protein</fullName>
    </submittedName>
</protein>
<reference evidence="2" key="1">
    <citation type="journal article" date="2020" name="Fungal Divers.">
        <title>Resolving the Mortierellaceae phylogeny through synthesis of multi-gene phylogenetics and phylogenomics.</title>
        <authorList>
            <person name="Vandepol N."/>
            <person name="Liber J."/>
            <person name="Desiro A."/>
            <person name="Na H."/>
            <person name="Kennedy M."/>
            <person name="Barry K."/>
            <person name="Grigoriev I.V."/>
            <person name="Miller A.N."/>
            <person name="O'Donnell K."/>
            <person name="Stajich J.E."/>
            <person name="Bonito G."/>
        </authorList>
    </citation>
    <scope>NUCLEOTIDE SEQUENCE</scope>
    <source>
        <strain evidence="2">KOD1015</strain>
    </source>
</reference>
<dbReference type="AlphaFoldDB" id="A0A9P6KCU6"/>
<keyword evidence="3" id="KW-1185">Reference proteome</keyword>
<dbReference type="Proteomes" id="UP000780801">
    <property type="component" value="Unassembled WGS sequence"/>
</dbReference>
<feature type="region of interest" description="Disordered" evidence="1">
    <location>
        <begin position="1"/>
        <end position="25"/>
    </location>
</feature>
<sequence>MASFKRSTKVGSTTPSASRRNSVHGAEAVTKLSCCSAIFMNEKSDHIQHIRDEMMTIMMNKGISVHPSHPFG</sequence>
<dbReference type="EMBL" id="JAABOA010001888">
    <property type="protein sequence ID" value="KAF9580719.1"/>
    <property type="molecule type" value="Genomic_DNA"/>
</dbReference>
<evidence type="ECO:0000313" key="3">
    <source>
        <dbReference type="Proteomes" id="UP000780801"/>
    </source>
</evidence>
<dbReference type="OrthoDB" id="2393360at2759"/>
<proteinExistence type="predicted"/>
<name>A0A9P6KCU6_9FUNG</name>
<feature type="non-terminal residue" evidence="2">
    <location>
        <position position="72"/>
    </location>
</feature>
<evidence type="ECO:0000313" key="2">
    <source>
        <dbReference type="EMBL" id="KAF9580719.1"/>
    </source>
</evidence>
<feature type="compositionally biased region" description="Polar residues" evidence="1">
    <location>
        <begin position="9"/>
        <end position="20"/>
    </location>
</feature>
<organism evidence="2 3">
    <name type="scientific">Lunasporangiospora selenospora</name>
    <dbReference type="NCBI Taxonomy" id="979761"/>
    <lineage>
        <taxon>Eukaryota</taxon>
        <taxon>Fungi</taxon>
        <taxon>Fungi incertae sedis</taxon>
        <taxon>Mucoromycota</taxon>
        <taxon>Mortierellomycotina</taxon>
        <taxon>Mortierellomycetes</taxon>
        <taxon>Mortierellales</taxon>
        <taxon>Mortierellaceae</taxon>
        <taxon>Lunasporangiospora</taxon>
    </lineage>
</organism>
<comment type="caution">
    <text evidence="2">The sequence shown here is derived from an EMBL/GenBank/DDBJ whole genome shotgun (WGS) entry which is preliminary data.</text>
</comment>
<evidence type="ECO:0000256" key="1">
    <source>
        <dbReference type="SAM" id="MobiDB-lite"/>
    </source>
</evidence>